<feature type="region of interest" description="Disordered" evidence="1">
    <location>
        <begin position="213"/>
        <end position="242"/>
    </location>
</feature>
<dbReference type="Proteomes" id="UP000683000">
    <property type="component" value="Unassembled WGS sequence"/>
</dbReference>
<evidence type="ECO:0000313" key="3">
    <source>
        <dbReference type="Proteomes" id="UP000683000"/>
    </source>
</evidence>
<reference evidence="2" key="1">
    <citation type="submission" date="2021-03" db="EMBL/GenBank/DDBJ databases">
        <title>Evolutionary innovations through gain and loss of genes in the ectomycorrhizal Boletales.</title>
        <authorList>
            <person name="Wu G."/>
            <person name="Miyauchi S."/>
            <person name="Morin E."/>
            <person name="Yang Z.-L."/>
            <person name="Xu J."/>
            <person name="Martin F.M."/>
        </authorList>
    </citation>
    <scope>NUCLEOTIDE SEQUENCE</scope>
    <source>
        <strain evidence="2">BR01</strain>
    </source>
</reference>
<sequence length="242" mass="26936">MFEGASTPPCILPRQIPELRKQTEEWFSTVQDAVTDFIDSASEDFEYVSSRVFALLKDLFTSEDTMRHDHGAFSQDPGVPRNRSPEENTAIAALDPVSSSSAGKAQEKAPFSRLSDNNMVTMRPTGIELTLIHTPQQKMAKCSKDMNHTTPSSKAVSNEHVDLRIYSLLTKSGVERDSTLVADGLRAFIDLIVIEETFEKEVAMCEAKLKETRRKERMTERVNELCEGAEGADAGEEEQADC</sequence>
<evidence type="ECO:0000256" key="1">
    <source>
        <dbReference type="SAM" id="MobiDB-lite"/>
    </source>
</evidence>
<organism evidence="2 3">
    <name type="scientific">Boletus reticuloceps</name>
    <dbReference type="NCBI Taxonomy" id="495285"/>
    <lineage>
        <taxon>Eukaryota</taxon>
        <taxon>Fungi</taxon>
        <taxon>Dikarya</taxon>
        <taxon>Basidiomycota</taxon>
        <taxon>Agaricomycotina</taxon>
        <taxon>Agaricomycetes</taxon>
        <taxon>Agaricomycetidae</taxon>
        <taxon>Boletales</taxon>
        <taxon>Boletineae</taxon>
        <taxon>Boletaceae</taxon>
        <taxon>Boletoideae</taxon>
        <taxon>Boletus</taxon>
    </lineage>
</organism>
<protein>
    <submittedName>
        <fullName evidence="2">Uncharacterized protein</fullName>
    </submittedName>
</protein>
<feature type="compositionally biased region" description="Acidic residues" evidence="1">
    <location>
        <begin position="233"/>
        <end position="242"/>
    </location>
</feature>
<dbReference type="AlphaFoldDB" id="A0A8I2YFM1"/>
<feature type="compositionally biased region" description="Basic and acidic residues" evidence="1">
    <location>
        <begin position="213"/>
        <end position="224"/>
    </location>
</feature>
<dbReference type="OrthoDB" id="10618802at2759"/>
<accession>A0A8I2YFM1</accession>
<comment type="caution">
    <text evidence="2">The sequence shown here is derived from an EMBL/GenBank/DDBJ whole genome shotgun (WGS) entry which is preliminary data.</text>
</comment>
<keyword evidence="3" id="KW-1185">Reference proteome</keyword>
<gene>
    <name evidence="2" type="ORF">JVT61DRAFT_10673</name>
</gene>
<proteinExistence type="predicted"/>
<evidence type="ECO:0000313" key="2">
    <source>
        <dbReference type="EMBL" id="KAG6370961.1"/>
    </source>
</evidence>
<dbReference type="EMBL" id="JAGFBS010000041">
    <property type="protein sequence ID" value="KAG6370961.1"/>
    <property type="molecule type" value="Genomic_DNA"/>
</dbReference>
<name>A0A8I2YFM1_9AGAM</name>
<feature type="region of interest" description="Disordered" evidence="1">
    <location>
        <begin position="93"/>
        <end position="114"/>
    </location>
</feature>